<evidence type="ECO:0000256" key="1">
    <source>
        <dbReference type="SAM" id="MobiDB-lite"/>
    </source>
</evidence>
<feature type="region of interest" description="Disordered" evidence="1">
    <location>
        <begin position="1"/>
        <end position="49"/>
    </location>
</feature>
<dbReference type="EMBL" id="BFEA01000089">
    <property type="protein sequence ID" value="GBG67623.1"/>
    <property type="molecule type" value="Genomic_DNA"/>
</dbReference>
<feature type="region of interest" description="Disordered" evidence="1">
    <location>
        <begin position="531"/>
        <end position="698"/>
    </location>
</feature>
<protein>
    <submittedName>
        <fullName evidence="2">Uncharacterized protein</fullName>
    </submittedName>
</protein>
<feature type="compositionally biased region" description="Basic and acidic residues" evidence="1">
    <location>
        <begin position="688"/>
        <end position="697"/>
    </location>
</feature>
<feature type="compositionally biased region" description="Basic and acidic residues" evidence="1">
    <location>
        <begin position="12"/>
        <end position="31"/>
    </location>
</feature>
<feature type="compositionally biased region" description="Low complexity" evidence="1">
    <location>
        <begin position="380"/>
        <end position="411"/>
    </location>
</feature>
<dbReference type="AlphaFoldDB" id="A0A388KCF0"/>
<keyword evidence="3" id="KW-1185">Reference proteome</keyword>
<feature type="compositionally biased region" description="Gly residues" evidence="1">
    <location>
        <begin position="768"/>
        <end position="781"/>
    </location>
</feature>
<feature type="compositionally biased region" description="Pro residues" evidence="1">
    <location>
        <begin position="364"/>
        <end position="373"/>
    </location>
</feature>
<accession>A0A388KCF0</accession>
<feature type="compositionally biased region" description="Basic residues" evidence="1">
    <location>
        <begin position="109"/>
        <end position="118"/>
    </location>
</feature>
<feature type="region of interest" description="Disordered" evidence="1">
    <location>
        <begin position="359"/>
        <end position="412"/>
    </location>
</feature>
<organism evidence="2 3">
    <name type="scientific">Chara braunii</name>
    <name type="common">Braun's stonewort</name>
    <dbReference type="NCBI Taxonomy" id="69332"/>
    <lineage>
        <taxon>Eukaryota</taxon>
        <taxon>Viridiplantae</taxon>
        <taxon>Streptophyta</taxon>
        <taxon>Charophyceae</taxon>
        <taxon>Charales</taxon>
        <taxon>Characeae</taxon>
        <taxon>Chara</taxon>
    </lineage>
</organism>
<dbReference type="Gramene" id="GBG67623">
    <property type="protein sequence ID" value="GBG67623"/>
    <property type="gene ID" value="CBR_g753"/>
</dbReference>
<feature type="compositionally biased region" description="Gly residues" evidence="1">
    <location>
        <begin position="932"/>
        <end position="946"/>
    </location>
</feature>
<feature type="compositionally biased region" description="Acidic residues" evidence="1">
    <location>
        <begin position="621"/>
        <end position="630"/>
    </location>
</feature>
<feature type="region of interest" description="Disordered" evidence="1">
    <location>
        <begin position="95"/>
        <end position="137"/>
    </location>
</feature>
<feature type="region of interest" description="Disordered" evidence="1">
    <location>
        <begin position="455"/>
        <end position="506"/>
    </location>
</feature>
<sequence>MSLDINQPLPGLEDKEKEEGEQGEKDMRQREEEEEEEEVIEEAEGGATTVNAACCDDAAARISSGEVRAEGERERERERVLPFPILLTGVEGEDHRGKGWFLNQDSRRSSTHHHHHHSYPSSPCPSPSPSPSIRCASINGAGEAEGVVAMGGKESTGRSTRLLGHSNRAVVAMGEAMADATAMAMATDTASGANGVYGTGAAGSGGGGIVGLAPPSRISMLTKLGIATGVGDVLTWKHSKEGLSKADHVNLRPRGTDSCLAPNSPEKVGDGRVARSAVVWGDCSTNRAALQEAKKWERERVRERERERVRERERGEGLFFPRASVVEQPIVGTSTVNAARYPTAMARNVADENDRAHFFWDAAAPPPPPPPTGHHPHGYSSAAAPPSSLPSSSLAAAASSASPGSRSLQSSVCESAELGRKGGGGAMMGRISQASSTSTTAVVGAMVSSLAAMNGGAGEDDTCQRRTLSSDSPPYARAIGSFSGAAQTTTPPAPAQDDGLTLSLMGGVRRGGADSIRSSSNNSRAAAAAASGNALSGRVTMPSPPSLLSSCCSDSAARMTGMEAERSGQGMGAEQLGSSLSGRGHESWGDRPGGQEGGAGGGGGGGGRVGGGGGGTHRDPDLDEELDQEHEEQQHPRRQTFSGPDPDPACLLSARRCSGMLPERESRGGGRLEQQQGGGGGGGALCQRGERERERRGKSIPAALAEWPAEVGACQPVARAVEFVKQETHPRDNDDQGSGRSATAMDMVVGGGLLQNTQRAEEEVGLAGRRGGGGGGGGGGEGIREDWGNQQQHTSHSYHHHHQNIPQHYPQQNRQHYPQHRAKSEEDQQHFHGPGMGDVGPVGVQAPPSRFEVMGSLFERQLRLSFGEEGRGGGGGGGAGGAGGGVGGGRLDHLHAQLREGAELDLFGMRRSDFFAPSSTIGRPGFLPAIGEPGGGGGGGGGGGVGRGERGVHGGEGVSEATHPQESRSRRSNGEEPFLSEEHKVNLQALSFGNYEKKKGRPHVVRGAVHYDSGIRSDPLC</sequence>
<comment type="caution">
    <text evidence="2">The sequence shown here is derived from an EMBL/GenBank/DDBJ whole genome shotgun (WGS) entry which is preliminary data.</text>
</comment>
<dbReference type="OMA" id="GRGHESW"/>
<feature type="compositionally biased region" description="Basic and acidic residues" evidence="1">
    <location>
        <begin position="963"/>
        <end position="982"/>
    </location>
</feature>
<evidence type="ECO:0000313" key="2">
    <source>
        <dbReference type="EMBL" id="GBG67623.1"/>
    </source>
</evidence>
<reference evidence="2 3" key="1">
    <citation type="journal article" date="2018" name="Cell">
        <title>The Chara Genome: Secondary Complexity and Implications for Plant Terrestrialization.</title>
        <authorList>
            <person name="Nishiyama T."/>
            <person name="Sakayama H."/>
            <person name="Vries J.D."/>
            <person name="Buschmann H."/>
            <person name="Saint-Marcoux D."/>
            <person name="Ullrich K.K."/>
            <person name="Haas F.B."/>
            <person name="Vanderstraeten L."/>
            <person name="Becker D."/>
            <person name="Lang D."/>
            <person name="Vosolsobe S."/>
            <person name="Rombauts S."/>
            <person name="Wilhelmsson P.K.I."/>
            <person name="Janitza P."/>
            <person name="Kern R."/>
            <person name="Heyl A."/>
            <person name="Rumpler F."/>
            <person name="Villalobos L.I.A.C."/>
            <person name="Clay J.M."/>
            <person name="Skokan R."/>
            <person name="Toyoda A."/>
            <person name="Suzuki Y."/>
            <person name="Kagoshima H."/>
            <person name="Schijlen E."/>
            <person name="Tajeshwar N."/>
            <person name="Catarino B."/>
            <person name="Hetherington A.J."/>
            <person name="Saltykova A."/>
            <person name="Bonnot C."/>
            <person name="Breuninger H."/>
            <person name="Symeonidi A."/>
            <person name="Radhakrishnan G.V."/>
            <person name="Van Nieuwerburgh F."/>
            <person name="Deforce D."/>
            <person name="Chang C."/>
            <person name="Karol K.G."/>
            <person name="Hedrich R."/>
            <person name="Ulvskov P."/>
            <person name="Glockner G."/>
            <person name="Delwiche C.F."/>
            <person name="Petrasek J."/>
            <person name="Van de Peer Y."/>
            <person name="Friml J."/>
            <person name="Beilby M."/>
            <person name="Dolan L."/>
            <person name="Kohara Y."/>
            <person name="Sugano S."/>
            <person name="Fujiyama A."/>
            <person name="Delaux P.-M."/>
            <person name="Quint M."/>
            <person name="TheiBen G."/>
            <person name="Hagemann M."/>
            <person name="Harholt J."/>
            <person name="Dunand C."/>
            <person name="Zachgo S."/>
            <person name="Langdale J."/>
            <person name="Maumus F."/>
            <person name="Straeten D.V.D."/>
            <person name="Gould S.B."/>
            <person name="Rensing S.A."/>
        </authorList>
    </citation>
    <scope>NUCLEOTIDE SEQUENCE [LARGE SCALE GENOMIC DNA]</scope>
    <source>
        <strain evidence="2 3">S276</strain>
    </source>
</reference>
<feature type="compositionally biased region" description="Acidic residues" evidence="1">
    <location>
        <begin position="32"/>
        <end position="44"/>
    </location>
</feature>
<proteinExistence type="predicted"/>
<feature type="region of interest" description="Disordered" evidence="1">
    <location>
        <begin position="918"/>
        <end position="982"/>
    </location>
</feature>
<feature type="region of interest" description="Disordered" evidence="1">
    <location>
        <begin position="764"/>
        <end position="848"/>
    </location>
</feature>
<dbReference type="Proteomes" id="UP000265515">
    <property type="component" value="Unassembled WGS sequence"/>
</dbReference>
<gene>
    <name evidence="2" type="ORF">CBR_g753</name>
</gene>
<feature type="compositionally biased region" description="Gly residues" evidence="1">
    <location>
        <begin position="591"/>
        <end position="615"/>
    </location>
</feature>
<name>A0A388KCF0_CHABU</name>
<evidence type="ECO:0000313" key="3">
    <source>
        <dbReference type="Proteomes" id="UP000265515"/>
    </source>
</evidence>